<dbReference type="AlphaFoldDB" id="A0A1B3SK23"/>
<dbReference type="RefSeq" id="WP_069116075.1">
    <property type="nucleotide sequence ID" value="NZ_CP017015.1"/>
</dbReference>
<keyword evidence="3" id="KW-1185">Reference proteome</keyword>
<sequence>MSTTTIYSLVTLFAIIFIASLITIVSYVIILKINKSKKTNTDFVETYFIDENNKNKNWWVSKDGALEKIWLKAQDYDFKIAIFNYYENFSEGFFNSKFVKTKKLLLENSFELSEVNKIINKITKYNNCLENIWWKKYKTIFKQLSKSINEKTASPEYFFYKYYFKFIHGLRSILSNYLTLYIIPNAILLELKPTQYDKFKINTKKNLYHYIKGSFERVAKETNELYNSIINEMNEEISLKGKNWILDYQSKDDLFKELQPEYYIKKMFLREMVYKFSKVYNIPLNKSLQEAIEDLKNYLPKNEIENIYKVQDEIEKNFFV</sequence>
<dbReference type="OrthoDB" id="388697at2"/>
<keyword evidence="1" id="KW-0472">Membrane</keyword>
<proteinExistence type="predicted"/>
<organism evidence="2 3">
    <name type="scientific">Spiroplasma helicoides</name>
    <dbReference type="NCBI Taxonomy" id="216938"/>
    <lineage>
        <taxon>Bacteria</taxon>
        <taxon>Bacillati</taxon>
        <taxon>Mycoplasmatota</taxon>
        <taxon>Mollicutes</taxon>
        <taxon>Entomoplasmatales</taxon>
        <taxon>Spiroplasmataceae</taxon>
        <taxon>Spiroplasma</taxon>
    </lineage>
</organism>
<protein>
    <submittedName>
        <fullName evidence="2">Uncharacterized protein</fullName>
    </submittedName>
</protein>
<dbReference type="Proteomes" id="UP000094378">
    <property type="component" value="Chromosome"/>
</dbReference>
<keyword evidence="1" id="KW-1133">Transmembrane helix</keyword>
<dbReference type="KEGG" id="shj:SHELI_v1c03200"/>
<reference evidence="2 3" key="1">
    <citation type="submission" date="2016-08" db="EMBL/GenBank/DDBJ databases">
        <title>Complete genome sequence of Spiroplasma helicoides TABS-2 (DSM 22551).</title>
        <authorList>
            <person name="Shen W.-Y."/>
            <person name="Lo W.-S."/>
            <person name="Lai Y.-C."/>
            <person name="Kuo C.-H."/>
        </authorList>
    </citation>
    <scope>NUCLEOTIDE SEQUENCE [LARGE SCALE GENOMIC DNA]</scope>
    <source>
        <strain evidence="2 3">TABS-2</strain>
    </source>
</reference>
<evidence type="ECO:0000313" key="2">
    <source>
        <dbReference type="EMBL" id="AOG60275.1"/>
    </source>
</evidence>
<evidence type="ECO:0000256" key="1">
    <source>
        <dbReference type="SAM" id="Phobius"/>
    </source>
</evidence>
<accession>A0A1B3SK23</accession>
<dbReference type="STRING" id="216938.SHELI_v1c03200"/>
<evidence type="ECO:0000313" key="3">
    <source>
        <dbReference type="Proteomes" id="UP000094378"/>
    </source>
</evidence>
<keyword evidence="1" id="KW-0812">Transmembrane</keyword>
<name>A0A1B3SK23_9MOLU</name>
<dbReference type="EMBL" id="CP017015">
    <property type="protein sequence ID" value="AOG60275.1"/>
    <property type="molecule type" value="Genomic_DNA"/>
</dbReference>
<gene>
    <name evidence="2" type="ORF">SHELI_v1c03200</name>
</gene>
<feature type="transmembrane region" description="Helical" evidence="1">
    <location>
        <begin position="6"/>
        <end position="30"/>
    </location>
</feature>